<keyword evidence="7 8" id="KW-0501">Molybdenum cofactor biosynthesis</keyword>
<feature type="binding site" evidence="8">
    <location>
        <position position="102"/>
    </location>
    <ligand>
        <name>Mg(2+)</name>
        <dbReference type="ChEBI" id="CHEBI:18420"/>
    </ligand>
</feature>
<dbReference type="Gene3D" id="3.90.550.10">
    <property type="entry name" value="Spore Coat Polysaccharide Biosynthesis Protein SpsA, Chain A"/>
    <property type="match status" value="1"/>
</dbReference>
<sequence>MAHPSLQTRCCAVILAGGRNTRMAGRNKAFLKVGGRTILERMIAILTPLLGRPLLVTRQPELYAPYPVRVVEDIHPARSSLTGIHAGLVHTATEYAFVVPCDAPFLRPTLVEALLAEITPAVDVVVPWVNGFYEPLCAIYAKRCLPAIEARLRRGAFKITGFYDQVRVKTVSAEKLQSADGRMASFFNVNTPDALEASRDLLEED</sequence>
<dbReference type="RefSeq" id="WP_246904337.1">
    <property type="nucleotide sequence ID" value="NZ_JALJRB010000006.1"/>
</dbReference>
<evidence type="ECO:0000256" key="5">
    <source>
        <dbReference type="ARBA" id="ARBA00022842"/>
    </source>
</evidence>
<dbReference type="AlphaFoldDB" id="A0AA41UKD5"/>
<evidence type="ECO:0000256" key="8">
    <source>
        <dbReference type="HAMAP-Rule" id="MF_00316"/>
    </source>
</evidence>
<keyword evidence="4 8" id="KW-0547">Nucleotide-binding</keyword>
<comment type="cofactor">
    <cofactor evidence="8">
        <name>Mg(2+)</name>
        <dbReference type="ChEBI" id="CHEBI:18420"/>
    </cofactor>
</comment>
<dbReference type="PANTHER" id="PTHR19136">
    <property type="entry name" value="MOLYBDENUM COFACTOR GUANYLYLTRANSFERASE"/>
    <property type="match status" value="1"/>
</dbReference>
<comment type="domain">
    <text evidence="8">The N-terminal domain determines nucleotide recognition and specific binding, while the C-terminal domain determines the specific binding to the target protein.</text>
</comment>
<evidence type="ECO:0000256" key="7">
    <source>
        <dbReference type="ARBA" id="ARBA00023150"/>
    </source>
</evidence>
<comment type="catalytic activity">
    <reaction evidence="8">
        <text>Mo-molybdopterin + GTP + H(+) = Mo-molybdopterin guanine dinucleotide + diphosphate</text>
        <dbReference type="Rhea" id="RHEA:34243"/>
        <dbReference type="ChEBI" id="CHEBI:15378"/>
        <dbReference type="ChEBI" id="CHEBI:33019"/>
        <dbReference type="ChEBI" id="CHEBI:37565"/>
        <dbReference type="ChEBI" id="CHEBI:71302"/>
        <dbReference type="ChEBI" id="CHEBI:71310"/>
        <dbReference type="EC" id="2.7.7.77"/>
    </reaction>
</comment>
<dbReference type="PANTHER" id="PTHR19136:SF81">
    <property type="entry name" value="MOLYBDENUM COFACTOR GUANYLYLTRANSFERASE"/>
    <property type="match status" value="1"/>
</dbReference>
<evidence type="ECO:0000256" key="3">
    <source>
        <dbReference type="ARBA" id="ARBA00022723"/>
    </source>
</evidence>
<proteinExistence type="inferred from homology"/>
<dbReference type="GO" id="GO:1902758">
    <property type="term" value="P:bis(molybdopterin guanine dinucleotide)molybdenum biosynthetic process"/>
    <property type="evidence" value="ECO:0007669"/>
    <property type="project" value="TreeGrafter"/>
</dbReference>
<accession>A0AA41UKD5</accession>
<protein>
    <recommendedName>
        <fullName evidence="8">Probable molybdenum cofactor guanylyltransferase</fullName>
        <shortName evidence="8">MoCo guanylyltransferase</shortName>
        <ecNumber evidence="8">2.7.7.77</ecNumber>
    </recommendedName>
    <alternativeName>
        <fullName evidence="8">GTP:molybdopterin guanylyltransferase</fullName>
    </alternativeName>
    <alternativeName>
        <fullName evidence="8">Mo-MPT guanylyltransferase</fullName>
    </alternativeName>
    <alternativeName>
        <fullName evidence="8">Molybdopterin guanylyltransferase</fullName>
    </alternativeName>
    <alternativeName>
        <fullName evidence="8">Molybdopterin-guanine dinucleotide synthase</fullName>
        <shortName evidence="8">MGD synthase</shortName>
    </alternativeName>
</protein>
<keyword evidence="6 8" id="KW-0342">GTP-binding</keyword>
<dbReference type="GO" id="GO:0005737">
    <property type="term" value="C:cytoplasm"/>
    <property type="evidence" value="ECO:0007669"/>
    <property type="project" value="UniProtKB-SubCell"/>
</dbReference>
<dbReference type="GO" id="GO:0061603">
    <property type="term" value="F:molybdenum cofactor guanylyltransferase activity"/>
    <property type="evidence" value="ECO:0007669"/>
    <property type="project" value="UniProtKB-EC"/>
</dbReference>
<comment type="caution">
    <text evidence="10">The sequence shown here is derived from an EMBL/GenBank/DDBJ whole genome shotgun (WGS) entry which is preliminary data.</text>
</comment>
<evidence type="ECO:0000256" key="1">
    <source>
        <dbReference type="ARBA" id="ARBA00022490"/>
    </source>
</evidence>
<dbReference type="Proteomes" id="UP001165427">
    <property type="component" value="Unassembled WGS sequence"/>
</dbReference>
<comment type="caution">
    <text evidence="8">Lacks conserved residue(s) required for the propagation of feature annotation.</text>
</comment>
<keyword evidence="2 8" id="KW-0808">Transferase</keyword>
<dbReference type="GO" id="GO:0005525">
    <property type="term" value="F:GTP binding"/>
    <property type="evidence" value="ECO:0007669"/>
    <property type="project" value="UniProtKB-UniRule"/>
</dbReference>
<dbReference type="HAMAP" id="MF_00316">
    <property type="entry name" value="MobA"/>
    <property type="match status" value="1"/>
</dbReference>
<feature type="binding site" evidence="8">
    <location>
        <begin position="15"/>
        <end position="17"/>
    </location>
    <ligand>
        <name>GTP</name>
        <dbReference type="ChEBI" id="CHEBI:37565"/>
    </ligand>
</feature>
<evidence type="ECO:0000256" key="6">
    <source>
        <dbReference type="ARBA" id="ARBA00023134"/>
    </source>
</evidence>
<evidence type="ECO:0000313" key="10">
    <source>
        <dbReference type="EMBL" id="MCJ8500311.1"/>
    </source>
</evidence>
<organism evidence="10 11">
    <name type="scientific">Desulfatitalea alkaliphila</name>
    <dbReference type="NCBI Taxonomy" id="2929485"/>
    <lineage>
        <taxon>Bacteria</taxon>
        <taxon>Pseudomonadati</taxon>
        <taxon>Thermodesulfobacteriota</taxon>
        <taxon>Desulfobacteria</taxon>
        <taxon>Desulfobacterales</taxon>
        <taxon>Desulfosarcinaceae</taxon>
        <taxon>Desulfatitalea</taxon>
    </lineage>
</organism>
<feature type="binding site" evidence="8">
    <location>
        <position position="28"/>
    </location>
    <ligand>
        <name>GTP</name>
        <dbReference type="ChEBI" id="CHEBI:37565"/>
    </ligand>
</feature>
<keyword evidence="11" id="KW-1185">Reference proteome</keyword>
<evidence type="ECO:0000259" key="9">
    <source>
        <dbReference type="Pfam" id="PF12804"/>
    </source>
</evidence>
<dbReference type="SUPFAM" id="SSF53448">
    <property type="entry name" value="Nucleotide-diphospho-sugar transferases"/>
    <property type="match status" value="1"/>
</dbReference>
<keyword evidence="1 8" id="KW-0963">Cytoplasm</keyword>
<keyword evidence="10" id="KW-0548">Nucleotidyltransferase</keyword>
<dbReference type="EC" id="2.7.7.77" evidence="8"/>
<comment type="subcellular location">
    <subcellularLocation>
        <location evidence="8">Cytoplasm</location>
    </subcellularLocation>
</comment>
<dbReference type="Pfam" id="PF12804">
    <property type="entry name" value="NTP_transf_3"/>
    <property type="match status" value="1"/>
</dbReference>
<comment type="similarity">
    <text evidence="8">Belongs to the MobA family.</text>
</comment>
<evidence type="ECO:0000256" key="4">
    <source>
        <dbReference type="ARBA" id="ARBA00022741"/>
    </source>
</evidence>
<feature type="domain" description="MobA-like NTP transferase" evidence="9">
    <location>
        <begin position="12"/>
        <end position="159"/>
    </location>
</feature>
<evidence type="ECO:0000313" key="11">
    <source>
        <dbReference type="Proteomes" id="UP001165427"/>
    </source>
</evidence>
<comment type="function">
    <text evidence="8">Transfers a GMP moiety from GTP to Mo-molybdopterin (Mo-MPT) cofactor (Moco or molybdenum cofactor) to form Mo-molybdopterin guanine dinucleotide (Mo-MGD) cofactor.</text>
</comment>
<keyword evidence="5 8" id="KW-0460">Magnesium</keyword>
<keyword evidence="3 8" id="KW-0479">Metal-binding</keyword>
<dbReference type="CDD" id="cd02503">
    <property type="entry name" value="MobA"/>
    <property type="match status" value="1"/>
</dbReference>
<dbReference type="InterPro" id="IPR013482">
    <property type="entry name" value="Molybde_CF_guanTrfase"/>
</dbReference>
<dbReference type="GO" id="GO:0046872">
    <property type="term" value="F:metal ion binding"/>
    <property type="evidence" value="ECO:0007669"/>
    <property type="project" value="UniProtKB-KW"/>
</dbReference>
<dbReference type="EMBL" id="JALJRB010000006">
    <property type="protein sequence ID" value="MCJ8500311.1"/>
    <property type="molecule type" value="Genomic_DNA"/>
</dbReference>
<feature type="binding site" evidence="8">
    <location>
        <position position="102"/>
    </location>
    <ligand>
        <name>GTP</name>
        <dbReference type="ChEBI" id="CHEBI:37565"/>
    </ligand>
</feature>
<name>A0AA41UKD5_9BACT</name>
<evidence type="ECO:0000256" key="2">
    <source>
        <dbReference type="ARBA" id="ARBA00022679"/>
    </source>
</evidence>
<gene>
    <name evidence="8" type="primary">mobA</name>
    <name evidence="10" type="ORF">MRX98_06965</name>
</gene>
<feature type="binding site" evidence="8">
    <location>
        <position position="73"/>
    </location>
    <ligand>
        <name>GTP</name>
        <dbReference type="ChEBI" id="CHEBI:37565"/>
    </ligand>
</feature>
<dbReference type="InterPro" id="IPR025877">
    <property type="entry name" value="MobA-like_NTP_Trfase"/>
</dbReference>
<dbReference type="InterPro" id="IPR029044">
    <property type="entry name" value="Nucleotide-diphossugar_trans"/>
</dbReference>
<reference evidence="10" key="1">
    <citation type="submission" date="2022-04" db="EMBL/GenBank/DDBJ databases">
        <title>Desulfatitalea alkaliphila sp. nov., a novel anaerobic sulfate-reducing bacterium isolated from terrestrial mud volcano, Taman Peninsula, Russia.</title>
        <authorList>
            <person name="Khomyakova M.A."/>
            <person name="Merkel A.Y."/>
            <person name="Slobodkin A.I."/>
        </authorList>
    </citation>
    <scope>NUCLEOTIDE SEQUENCE</scope>
    <source>
        <strain evidence="10">M08but</strain>
    </source>
</reference>